<dbReference type="Proteomes" id="UP000308092">
    <property type="component" value="Unassembled WGS sequence"/>
</dbReference>
<evidence type="ECO:0000256" key="1">
    <source>
        <dbReference type="SAM" id="SignalP"/>
    </source>
</evidence>
<evidence type="ECO:0000313" key="2">
    <source>
        <dbReference type="EMBL" id="KAA8649254.1"/>
    </source>
</evidence>
<evidence type="ECO:0000313" key="3">
    <source>
        <dbReference type="EMBL" id="THC97470.1"/>
    </source>
</evidence>
<proteinExistence type="predicted"/>
<dbReference type="OrthoDB" id="4991875at2759"/>
<reference evidence="3 4" key="1">
    <citation type="submission" date="2019-03" db="EMBL/GenBank/DDBJ databases">
        <title>The genome sequence of a newly discovered highly antifungal drug resistant Aspergillus species, Aspergillus tanneri NIH 1004.</title>
        <authorList>
            <person name="Mounaud S."/>
            <person name="Singh I."/>
            <person name="Joardar V."/>
            <person name="Pakala S."/>
            <person name="Pakala S."/>
            <person name="Venepally P."/>
            <person name="Hoover J."/>
            <person name="Nierman W."/>
            <person name="Chung J."/>
            <person name="Losada L."/>
        </authorList>
    </citation>
    <scope>NUCLEOTIDE SEQUENCE [LARGE SCALE GENOMIC DNA]</scope>
    <source>
        <strain evidence="3 4">NIH1004</strain>
    </source>
</reference>
<reference evidence="2 5" key="2">
    <citation type="submission" date="2019-08" db="EMBL/GenBank/DDBJ databases">
        <title>The genome sequence of a newly discovered highly antifungal drug resistant Aspergillus species, Aspergillus tanneri NIH 1004.</title>
        <authorList>
            <person name="Mounaud S."/>
            <person name="Singh I."/>
            <person name="Joardar V."/>
            <person name="Pakala S."/>
            <person name="Pakala S."/>
            <person name="Venepally P."/>
            <person name="Chung J.K."/>
            <person name="Losada L."/>
            <person name="Nierman W.C."/>
        </authorList>
    </citation>
    <scope>NUCLEOTIDE SEQUENCE [LARGE SCALE GENOMIC DNA]</scope>
    <source>
        <strain evidence="2 5">NIH1004</strain>
    </source>
</reference>
<dbReference type="AlphaFoldDB" id="A0A4S3JPX0"/>
<keyword evidence="4" id="KW-1185">Reference proteome</keyword>
<feature type="chain" id="PRO_5036122161" description="GPI anchored cell wall protein" evidence="1">
    <location>
        <begin position="20"/>
        <end position="193"/>
    </location>
</feature>
<evidence type="ECO:0008006" key="6">
    <source>
        <dbReference type="Google" id="ProtNLM"/>
    </source>
</evidence>
<dbReference type="Proteomes" id="UP000324241">
    <property type="component" value="Unassembled WGS sequence"/>
</dbReference>
<name>A0A4S3JPX0_9EURO</name>
<accession>A0A4S3JPX0</accession>
<comment type="caution">
    <text evidence="3">The sequence shown here is derived from an EMBL/GenBank/DDBJ whole genome shotgun (WGS) entry which is preliminary data.</text>
</comment>
<sequence>MLSLFYSSLVAALATTISAETTTIQGFNAGRETLTLHSAQASIVNVNADATTYALACQSGAPLTECPLPTPVTVTEGTSTYTISAIFATITKGVDIKFTFIQDCDITSSTQGASCSVSMGAKFKAGDMETSTGSSTITSLGSDDIFYMPLTVTAGADKLNAPQATQTPGVAAHNAAVGGAAAAAVAGAALGFL</sequence>
<dbReference type="RefSeq" id="XP_033428615.1">
    <property type="nucleotide sequence ID" value="XM_033569809.1"/>
</dbReference>
<evidence type="ECO:0000313" key="5">
    <source>
        <dbReference type="Proteomes" id="UP000324241"/>
    </source>
</evidence>
<dbReference type="VEuPathDB" id="FungiDB:EYZ11_003058"/>
<dbReference type="EMBL" id="QUQM01000003">
    <property type="protein sequence ID" value="KAA8649254.1"/>
    <property type="molecule type" value="Genomic_DNA"/>
</dbReference>
<gene>
    <name evidence="2" type="ORF">ATNIH1004_005149</name>
    <name evidence="3" type="ORF">EYZ11_003058</name>
</gene>
<evidence type="ECO:0000313" key="4">
    <source>
        <dbReference type="Proteomes" id="UP000308092"/>
    </source>
</evidence>
<dbReference type="EMBL" id="SOSA01000074">
    <property type="protein sequence ID" value="THC97470.1"/>
    <property type="molecule type" value="Genomic_DNA"/>
</dbReference>
<keyword evidence="1" id="KW-0732">Signal</keyword>
<organism evidence="3 4">
    <name type="scientific">Aspergillus tanneri</name>
    <dbReference type="NCBI Taxonomy" id="1220188"/>
    <lineage>
        <taxon>Eukaryota</taxon>
        <taxon>Fungi</taxon>
        <taxon>Dikarya</taxon>
        <taxon>Ascomycota</taxon>
        <taxon>Pezizomycotina</taxon>
        <taxon>Eurotiomycetes</taxon>
        <taxon>Eurotiomycetidae</taxon>
        <taxon>Eurotiales</taxon>
        <taxon>Aspergillaceae</taxon>
        <taxon>Aspergillus</taxon>
        <taxon>Aspergillus subgen. Circumdati</taxon>
    </lineage>
</organism>
<feature type="signal peptide" evidence="1">
    <location>
        <begin position="1"/>
        <end position="19"/>
    </location>
</feature>
<protein>
    <recommendedName>
        <fullName evidence="6">GPI anchored cell wall protein</fullName>
    </recommendedName>
</protein>
<dbReference type="GeneID" id="54327851"/>